<proteinExistence type="predicted"/>
<evidence type="ECO:0000256" key="2">
    <source>
        <dbReference type="ARBA" id="ARBA00023163"/>
    </source>
</evidence>
<dbReference type="InterPro" id="IPR009025">
    <property type="entry name" value="RBP11-like_dimer"/>
</dbReference>
<organism evidence="4">
    <name type="scientific">Auxenochlorella protothecoides</name>
    <name type="common">Green microalga</name>
    <name type="synonym">Chlorella protothecoides</name>
    <dbReference type="NCBI Taxonomy" id="3075"/>
    <lineage>
        <taxon>Eukaryota</taxon>
        <taxon>Viridiplantae</taxon>
        <taxon>Chlorophyta</taxon>
        <taxon>core chlorophytes</taxon>
        <taxon>Trebouxiophyceae</taxon>
        <taxon>Chlorellales</taxon>
        <taxon>Chlorellaceae</taxon>
        <taxon>Auxenochlorella</taxon>
    </lineage>
</organism>
<accession>A0A1D2AHD7</accession>
<dbReference type="EMBL" id="GDKF01000064">
    <property type="protein sequence ID" value="JAT78558.1"/>
    <property type="molecule type" value="Transcribed_RNA"/>
</dbReference>
<keyword evidence="1" id="KW-0240">DNA-directed RNA polymerase</keyword>
<dbReference type="Gene3D" id="3.30.1360.10">
    <property type="entry name" value="RNA polymerase, RBP11-like subunit"/>
    <property type="match status" value="1"/>
</dbReference>
<sequence length="301" mass="32620">MSRGPGIDPAVAMKVDDAGSDAILPSEAPADLRQMTEEKWMAKYGTTLANQLDFQSRHPNWHTDTDSWWYKSVGRSSGQQPLWLSDGYHFPELDGPPDATREDKPLHERAELPLWAERVGLRGGAAPRQSASIYGHRAEYLPAQTSGPATMHGRFQPSFARVQASELPDRTDRPDGRFWLAGVAQGRVSDPYRRGVSGIARRKPIVAGPRTVAAVIDGESHTLGNAFRDVAWAHPAVEAAGYSQEHPGYNHVNLRVQTRAGAGVSGEQGLAQSLELLKDLVGVVGEGMGSAMAAWEARQAG</sequence>
<evidence type="ECO:0000259" key="3">
    <source>
        <dbReference type="Pfam" id="PF13656"/>
    </source>
</evidence>
<keyword evidence="2" id="KW-0804">Transcription</keyword>
<dbReference type="SUPFAM" id="SSF55257">
    <property type="entry name" value="RBP11-like subunits of RNA polymerase"/>
    <property type="match status" value="1"/>
</dbReference>
<dbReference type="AlphaFoldDB" id="A0A1D2AHD7"/>
<name>A0A1D2AHD7_AUXPR</name>
<reference evidence="4" key="1">
    <citation type="submission" date="2015-08" db="EMBL/GenBank/DDBJ databases">
        <authorList>
            <person name="Babu N.S."/>
            <person name="Beckwith C.J."/>
            <person name="Beseler K.G."/>
            <person name="Brison A."/>
            <person name="Carone J.V."/>
            <person name="Caskin T.P."/>
            <person name="Diamond M."/>
            <person name="Durham M.E."/>
            <person name="Foxe J.M."/>
            <person name="Go M."/>
            <person name="Henderson B.A."/>
            <person name="Jones I.B."/>
            <person name="McGettigan J.A."/>
            <person name="Micheletti S.J."/>
            <person name="Nasrallah M.E."/>
            <person name="Ortiz D."/>
            <person name="Piller C.R."/>
            <person name="Privatt S.R."/>
            <person name="Schneider S.L."/>
            <person name="Sharp S."/>
            <person name="Smith T.C."/>
            <person name="Stanton J.D."/>
            <person name="Ullery H.E."/>
            <person name="Wilson R.J."/>
            <person name="Serrano M.G."/>
            <person name="Buck G."/>
            <person name="Lee V."/>
            <person name="Wang Y."/>
            <person name="Carvalho R."/>
            <person name="Voegtly L."/>
            <person name="Shi R."/>
            <person name="Duckworth R."/>
            <person name="Johnson A."/>
            <person name="Loviza R."/>
            <person name="Walstead R."/>
            <person name="Shah Z."/>
            <person name="Kiflezghi M."/>
            <person name="Wade K."/>
            <person name="Ball S.L."/>
            <person name="Bradley K.W."/>
            <person name="Asai D.J."/>
            <person name="Bowman C.A."/>
            <person name="Russell D.A."/>
            <person name="Pope W.H."/>
            <person name="Jacobs-Sera D."/>
            <person name="Hendrix R.W."/>
            <person name="Hatfull G.F."/>
        </authorList>
    </citation>
    <scope>NUCLEOTIDE SEQUENCE</scope>
</reference>
<evidence type="ECO:0000313" key="4">
    <source>
        <dbReference type="EMBL" id="JAT78558.1"/>
    </source>
</evidence>
<dbReference type="GO" id="GO:0000428">
    <property type="term" value="C:DNA-directed RNA polymerase complex"/>
    <property type="evidence" value="ECO:0007669"/>
    <property type="project" value="UniProtKB-KW"/>
</dbReference>
<dbReference type="Pfam" id="PF13656">
    <property type="entry name" value="RNA_pol_L_2"/>
    <property type="match status" value="1"/>
</dbReference>
<protein>
    <recommendedName>
        <fullName evidence="3">DNA-directed RNA polymerase RBP11-like dimerisation domain-containing protein</fullName>
    </recommendedName>
</protein>
<dbReference type="InterPro" id="IPR036603">
    <property type="entry name" value="RBP11-like"/>
</dbReference>
<gene>
    <name evidence="4" type="ORF">g.32183</name>
</gene>
<feature type="domain" description="DNA-directed RNA polymerase RBP11-like dimerisation" evidence="3">
    <location>
        <begin position="215"/>
        <end position="279"/>
    </location>
</feature>
<dbReference type="GO" id="GO:0006351">
    <property type="term" value="P:DNA-templated transcription"/>
    <property type="evidence" value="ECO:0007669"/>
    <property type="project" value="InterPro"/>
</dbReference>
<feature type="non-terminal residue" evidence="4">
    <location>
        <position position="301"/>
    </location>
</feature>
<dbReference type="GO" id="GO:0046983">
    <property type="term" value="F:protein dimerization activity"/>
    <property type="evidence" value="ECO:0007669"/>
    <property type="project" value="InterPro"/>
</dbReference>
<evidence type="ECO:0000256" key="1">
    <source>
        <dbReference type="ARBA" id="ARBA00022478"/>
    </source>
</evidence>